<accession>A0A0E9T3W2</accession>
<dbReference type="EMBL" id="GBXM01060415">
    <property type="protein sequence ID" value="JAH48162.1"/>
    <property type="molecule type" value="Transcribed_RNA"/>
</dbReference>
<protein>
    <submittedName>
        <fullName evidence="1">Uncharacterized protein</fullName>
    </submittedName>
</protein>
<reference evidence="1" key="2">
    <citation type="journal article" date="2015" name="Fish Shellfish Immunol.">
        <title>Early steps in the European eel (Anguilla anguilla)-Vibrio vulnificus interaction in the gills: Role of the RtxA13 toxin.</title>
        <authorList>
            <person name="Callol A."/>
            <person name="Pajuelo D."/>
            <person name="Ebbesson L."/>
            <person name="Teles M."/>
            <person name="MacKenzie S."/>
            <person name="Amaro C."/>
        </authorList>
    </citation>
    <scope>NUCLEOTIDE SEQUENCE</scope>
</reference>
<evidence type="ECO:0000313" key="1">
    <source>
        <dbReference type="EMBL" id="JAH48162.1"/>
    </source>
</evidence>
<sequence length="25" mass="2845">MAGNLFETMQVSQPERFLIDATMNT</sequence>
<organism evidence="1">
    <name type="scientific">Anguilla anguilla</name>
    <name type="common">European freshwater eel</name>
    <name type="synonym">Muraena anguilla</name>
    <dbReference type="NCBI Taxonomy" id="7936"/>
    <lineage>
        <taxon>Eukaryota</taxon>
        <taxon>Metazoa</taxon>
        <taxon>Chordata</taxon>
        <taxon>Craniata</taxon>
        <taxon>Vertebrata</taxon>
        <taxon>Euteleostomi</taxon>
        <taxon>Actinopterygii</taxon>
        <taxon>Neopterygii</taxon>
        <taxon>Teleostei</taxon>
        <taxon>Anguilliformes</taxon>
        <taxon>Anguillidae</taxon>
        <taxon>Anguilla</taxon>
    </lineage>
</organism>
<name>A0A0E9T3W2_ANGAN</name>
<proteinExistence type="predicted"/>
<reference evidence="1" key="1">
    <citation type="submission" date="2014-11" db="EMBL/GenBank/DDBJ databases">
        <authorList>
            <person name="Amaro Gonzalez C."/>
        </authorList>
    </citation>
    <scope>NUCLEOTIDE SEQUENCE</scope>
</reference>
<dbReference type="AlphaFoldDB" id="A0A0E9T3W2"/>